<dbReference type="OrthoDB" id="156689at2"/>
<reference evidence="5" key="1">
    <citation type="submission" date="2016-10" db="EMBL/GenBank/DDBJ databases">
        <authorList>
            <person name="Varghese N."/>
            <person name="Submissions S."/>
        </authorList>
    </citation>
    <scope>NUCLEOTIDE SEQUENCE [LARGE SCALE GENOMIC DNA]</scope>
    <source>
        <strain evidence="5">VPI 5359</strain>
    </source>
</reference>
<dbReference type="Pfam" id="PF05065">
    <property type="entry name" value="Phage_capsid"/>
    <property type="match status" value="1"/>
</dbReference>
<dbReference type="AlphaFoldDB" id="A0A1H3IMY9"/>
<keyword evidence="5" id="KW-1185">Reference proteome</keyword>
<dbReference type="STRING" id="1528.SAMN04488579_12417"/>
<feature type="domain" description="Phage capsid-like C-terminal" evidence="2">
    <location>
        <begin position="11"/>
        <end position="285"/>
    </location>
</feature>
<protein>
    <submittedName>
        <fullName evidence="4">Phage major capsid protein, HK97 family</fullName>
    </submittedName>
</protein>
<dbReference type="NCBIfam" id="TIGR01554">
    <property type="entry name" value="major_cap_HK97"/>
    <property type="match status" value="1"/>
</dbReference>
<evidence type="ECO:0000313" key="5">
    <source>
        <dbReference type="Proteomes" id="UP000199652"/>
    </source>
</evidence>
<sequence length="379" mass="40099">MAIDINRGTSGVSLPKEISTEIWSKVLENSAVMNLARRIELPGRGLEVQTITGEPTAAWVNETDEKAVSKHTLNTKTITPYTIAVIEPFSNQFRRDKRALYEELVRRLPYALARTFDNTAFGGTVKPGDNFDQLSGCSAFGIKSNAWEGLVAADAAVAAGGGILNGFALAPQAKSILLTAVDGNKRPLFVNSIAENGIPMILGSPVQIKKATYVPGEPNTIGFAGDWSQAVYGTVEGVQIAISDQATLTTGGQNINLFQRNMFAVRAEIEVGFRITGNEYFVKLTDATDCALETLKIGGKTLTPAFDGTTEAYTCATTDATNTITAVSRNSAATVSIKNGSTAVTSGAAATWTSGANTVTVTVTNGDYSKVYTITVTKS</sequence>
<comment type="subcellular location">
    <subcellularLocation>
        <location evidence="1">Virion</location>
    </subcellularLocation>
</comment>
<dbReference type="InterPro" id="IPR054612">
    <property type="entry name" value="Phage_capsid-like_C"/>
</dbReference>
<dbReference type="RefSeq" id="WP_090246692.1">
    <property type="nucleotide sequence ID" value="NZ_FNOU01000024.1"/>
</dbReference>
<dbReference type="InterPro" id="IPR024455">
    <property type="entry name" value="Phage_capsid"/>
</dbReference>
<proteinExistence type="predicted"/>
<organism evidence="4 5">
    <name type="scientific">Eubacterium barkeri</name>
    <name type="common">Clostridium barkeri</name>
    <dbReference type="NCBI Taxonomy" id="1528"/>
    <lineage>
        <taxon>Bacteria</taxon>
        <taxon>Bacillati</taxon>
        <taxon>Bacillota</taxon>
        <taxon>Clostridia</taxon>
        <taxon>Eubacteriales</taxon>
        <taxon>Eubacteriaceae</taxon>
        <taxon>Eubacterium</taxon>
    </lineage>
</organism>
<dbReference type="Gene3D" id="3.30.2400.10">
    <property type="entry name" value="Major capsid protein gp5"/>
    <property type="match status" value="1"/>
</dbReference>
<dbReference type="SUPFAM" id="SSF56563">
    <property type="entry name" value="Major capsid protein gp5"/>
    <property type="match status" value="1"/>
</dbReference>
<dbReference type="InterPro" id="IPR025883">
    <property type="entry name" value="Cadherin-like_domain"/>
</dbReference>
<accession>A0A1H3IMY9</accession>
<name>A0A1H3IMY9_EUBBA</name>
<evidence type="ECO:0000313" key="4">
    <source>
        <dbReference type="EMBL" id="SDY29193.1"/>
    </source>
</evidence>
<feature type="domain" description="Cadherin-like beta-sandwich-like" evidence="3">
    <location>
        <begin position="302"/>
        <end position="378"/>
    </location>
</feature>
<dbReference type="Pfam" id="PF12733">
    <property type="entry name" value="Cadherin-like"/>
    <property type="match status" value="1"/>
</dbReference>
<evidence type="ECO:0000259" key="3">
    <source>
        <dbReference type="Pfam" id="PF12733"/>
    </source>
</evidence>
<evidence type="ECO:0000256" key="1">
    <source>
        <dbReference type="ARBA" id="ARBA00004328"/>
    </source>
</evidence>
<dbReference type="Gene3D" id="3.30.2320.10">
    <property type="entry name" value="hypothetical protein PF0899 domain"/>
    <property type="match status" value="1"/>
</dbReference>
<gene>
    <name evidence="4" type="ORF">SAMN04488579_12417</name>
</gene>
<dbReference type="EMBL" id="FNOU01000024">
    <property type="protein sequence ID" value="SDY29193.1"/>
    <property type="molecule type" value="Genomic_DNA"/>
</dbReference>
<evidence type="ECO:0000259" key="2">
    <source>
        <dbReference type="Pfam" id="PF05065"/>
    </source>
</evidence>
<dbReference type="Proteomes" id="UP000199652">
    <property type="component" value="Unassembled WGS sequence"/>
</dbReference>